<dbReference type="CDD" id="cd15831">
    <property type="entry name" value="BTAD"/>
    <property type="match status" value="1"/>
</dbReference>
<dbReference type="InterPro" id="IPR011990">
    <property type="entry name" value="TPR-like_helical_dom_sf"/>
</dbReference>
<dbReference type="Gene3D" id="1.10.10.10">
    <property type="entry name" value="Winged helix-like DNA-binding domain superfamily/Winged helix DNA-binding domain"/>
    <property type="match status" value="1"/>
</dbReference>
<protein>
    <recommendedName>
        <fullName evidence="6">OmpR/PhoB-type domain-containing protein</fullName>
    </recommendedName>
</protein>
<reference evidence="7" key="1">
    <citation type="submission" date="2021-01" db="EMBL/GenBank/DDBJ databases">
        <title>Whole genome shotgun sequence of Sinosporangium siamense NBRC 109515.</title>
        <authorList>
            <person name="Komaki H."/>
            <person name="Tamura T."/>
        </authorList>
    </citation>
    <scope>NUCLEOTIDE SEQUENCE</scope>
    <source>
        <strain evidence="7">NBRC 109515</strain>
    </source>
</reference>
<feature type="domain" description="OmpR/PhoB-type" evidence="6">
    <location>
        <begin position="1"/>
        <end position="101"/>
    </location>
</feature>
<evidence type="ECO:0000256" key="4">
    <source>
        <dbReference type="ARBA" id="ARBA00023163"/>
    </source>
</evidence>
<comment type="similarity">
    <text evidence="1">Belongs to the AfsR/DnrI/RedD regulatory family.</text>
</comment>
<dbReference type="PROSITE" id="PS51755">
    <property type="entry name" value="OMPR_PHOB"/>
    <property type="match status" value="1"/>
</dbReference>
<keyword evidence="8" id="KW-1185">Reference proteome</keyword>
<dbReference type="Pfam" id="PF03704">
    <property type="entry name" value="BTAD"/>
    <property type="match status" value="1"/>
</dbReference>
<dbReference type="SUPFAM" id="SSF46894">
    <property type="entry name" value="C-terminal effector domain of the bipartite response regulators"/>
    <property type="match status" value="1"/>
</dbReference>
<evidence type="ECO:0000313" key="7">
    <source>
        <dbReference type="EMBL" id="GII92849.1"/>
    </source>
</evidence>
<name>A0A919RI77_9ACTN</name>
<dbReference type="PANTHER" id="PTHR35807">
    <property type="entry name" value="TRANSCRIPTIONAL REGULATOR REDD-RELATED"/>
    <property type="match status" value="1"/>
</dbReference>
<evidence type="ECO:0000256" key="3">
    <source>
        <dbReference type="ARBA" id="ARBA00023125"/>
    </source>
</evidence>
<dbReference type="SMART" id="SM01043">
    <property type="entry name" value="BTAD"/>
    <property type="match status" value="1"/>
</dbReference>
<dbReference type="InterPro" id="IPR051677">
    <property type="entry name" value="AfsR-DnrI-RedD_regulator"/>
</dbReference>
<dbReference type="AlphaFoldDB" id="A0A919RI77"/>
<proteinExistence type="inferred from homology"/>
<dbReference type="GO" id="GO:0000160">
    <property type="term" value="P:phosphorelay signal transduction system"/>
    <property type="evidence" value="ECO:0007669"/>
    <property type="project" value="InterPro"/>
</dbReference>
<accession>A0A919RI77</accession>
<keyword evidence="4" id="KW-0804">Transcription</keyword>
<dbReference type="InterPro" id="IPR016032">
    <property type="entry name" value="Sig_transdc_resp-reg_C-effctor"/>
</dbReference>
<evidence type="ECO:0000256" key="5">
    <source>
        <dbReference type="PROSITE-ProRule" id="PRU01091"/>
    </source>
</evidence>
<evidence type="ECO:0000259" key="6">
    <source>
        <dbReference type="PROSITE" id="PS51755"/>
    </source>
</evidence>
<dbReference type="Gene3D" id="1.25.40.10">
    <property type="entry name" value="Tetratricopeptide repeat domain"/>
    <property type="match status" value="1"/>
</dbReference>
<evidence type="ECO:0000256" key="2">
    <source>
        <dbReference type="ARBA" id="ARBA00023015"/>
    </source>
</evidence>
<keyword evidence="2" id="KW-0805">Transcription regulation</keyword>
<dbReference type="SUPFAM" id="SSF48452">
    <property type="entry name" value="TPR-like"/>
    <property type="match status" value="1"/>
</dbReference>
<gene>
    <name evidence="7" type="ORF">Ssi02_30800</name>
</gene>
<evidence type="ECO:0000256" key="1">
    <source>
        <dbReference type="ARBA" id="ARBA00005820"/>
    </source>
</evidence>
<dbReference type="InterPro" id="IPR001867">
    <property type="entry name" value="OmpR/PhoB-type_DNA-bd"/>
</dbReference>
<dbReference type="Proteomes" id="UP000606172">
    <property type="component" value="Unassembled WGS sequence"/>
</dbReference>
<dbReference type="InterPro" id="IPR036388">
    <property type="entry name" value="WH-like_DNA-bd_sf"/>
</dbReference>
<dbReference type="GO" id="GO:0003677">
    <property type="term" value="F:DNA binding"/>
    <property type="evidence" value="ECO:0007669"/>
    <property type="project" value="UniProtKB-UniRule"/>
</dbReference>
<organism evidence="7 8">
    <name type="scientific">Sinosporangium siamense</name>
    <dbReference type="NCBI Taxonomy" id="1367973"/>
    <lineage>
        <taxon>Bacteria</taxon>
        <taxon>Bacillati</taxon>
        <taxon>Actinomycetota</taxon>
        <taxon>Actinomycetes</taxon>
        <taxon>Streptosporangiales</taxon>
        <taxon>Streptosporangiaceae</taxon>
        <taxon>Sinosporangium</taxon>
    </lineage>
</organism>
<sequence length="271" mass="29718">MEVTQGDVTCTPTAPKAQQALSLLLLRANHIVSISALVDELWADNPPASAVITAQSYIYQIRRCIHPKEKKSRIRSQFTQQADTEDGVTLLTRSPGYILLKREGQLDLDDFTRLAGEGRALLDRGDTQAAAVLLRQAMSLWRGSSPLSGVRCGPLLHAHLTVLSEEWMRVLALRIQADMALGRHHDLVGELRSLVAAHPLNEWLHGRLITALYAVGRRGEALEACLSLSDTLRRELGVDLSLELRQLQHQILIGQPPTPGTPGAPPLTHAS</sequence>
<feature type="DNA-binding region" description="OmpR/PhoB-type" evidence="5">
    <location>
        <begin position="1"/>
        <end position="101"/>
    </location>
</feature>
<comment type="caution">
    <text evidence="7">The sequence shown here is derived from an EMBL/GenBank/DDBJ whole genome shotgun (WGS) entry which is preliminary data.</text>
</comment>
<dbReference type="EMBL" id="BOOW01000018">
    <property type="protein sequence ID" value="GII92849.1"/>
    <property type="molecule type" value="Genomic_DNA"/>
</dbReference>
<evidence type="ECO:0000313" key="8">
    <source>
        <dbReference type="Proteomes" id="UP000606172"/>
    </source>
</evidence>
<dbReference type="PANTHER" id="PTHR35807:SF1">
    <property type="entry name" value="TRANSCRIPTIONAL REGULATOR REDD"/>
    <property type="match status" value="1"/>
</dbReference>
<dbReference type="InterPro" id="IPR005158">
    <property type="entry name" value="BTAD"/>
</dbReference>
<keyword evidence="3 5" id="KW-0238">DNA-binding</keyword>
<dbReference type="GO" id="GO:0006355">
    <property type="term" value="P:regulation of DNA-templated transcription"/>
    <property type="evidence" value="ECO:0007669"/>
    <property type="project" value="InterPro"/>
</dbReference>